<keyword evidence="3" id="KW-1185">Reference proteome</keyword>
<accession>A0A4P9ZWX0</accession>
<proteinExistence type="predicted"/>
<reference evidence="3" key="1">
    <citation type="journal article" date="2018" name="Nat. Microbiol.">
        <title>Leveraging single-cell genomics to expand the fungal tree of life.</title>
        <authorList>
            <person name="Ahrendt S.R."/>
            <person name="Quandt C.A."/>
            <person name="Ciobanu D."/>
            <person name="Clum A."/>
            <person name="Salamov A."/>
            <person name="Andreopoulos B."/>
            <person name="Cheng J.F."/>
            <person name="Woyke T."/>
            <person name="Pelin A."/>
            <person name="Henrissat B."/>
            <person name="Reynolds N.K."/>
            <person name="Benny G.L."/>
            <person name="Smith M.E."/>
            <person name="James T.Y."/>
            <person name="Grigoriev I.V."/>
        </authorList>
    </citation>
    <scope>NUCLEOTIDE SEQUENCE [LARGE SCALE GENOMIC DNA]</scope>
    <source>
        <strain evidence="3">RSA 468</strain>
    </source>
</reference>
<dbReference type="AlphaFoldDB" id="A0A4P9ZWX0"/>
<evidence type="ECO:0000256" key="1">
    <source>
        <dbReference type="SAM" id="MobiDB-lite"/>
    </source>
</evidence>
<evidence type="ECO:0000313" key="2">
    <source>
        <dbReference type="EMBL" id="RKP38175.1"/>
    </source>
</evidence>
<name>A0A4P9ZWX0_9FUNG</name>
<protein>
    <submittedName>
        <fullName evidence="2">Uncharacterized protein</fullName>
    </submittedName>
</protein>
<sequence>MTSTAPLPECLARFRRLFQQLNTTYTFYAFKVGDSLVPIAKLQPSLESALQDALTLDDWTALAGIDDSIQLHLLNLIDCEPASSDELYVLPAQGGPSAQTPKAVEPVVSGLRQVVAVQLTLANDSGPVNRPAKRPRSRKNGNSQPPKSMADLTRTIFLRMAHFELRLAELQSKYADYTRTNFLIQGRAERLVFPRCIRVI</sequence>
<organism evidence="2 3">
    <name type="scientific">Dimargaris cristalligena</name>
    <dbReference type="NCBI Taxonomy" id="215637"/>
    <lineage>
        <taxon>Eukaryota</taxon>
        <taxon>Fungi</taxon>
        <taxon>Fungi incertae sedis</taxon>
        <taxon>Zoopagomycota</taxon>
        <taxon>Kickxellomycotina</taxon>
        <taxon>Dimargaritomycetes</taxon>
        <taxon>Dimargaritales</taxon>
        <taxon>Dimargaritaceae</taxon>
        <taxon>Dimargaris</taxon>
    </lineage>
</organism>
<dbReference type="EMBL" id="ML002397">
    <property type="protein sequence ID" value="RKP38175.1"/>
    <property type="molecule type" value="Genomic_DNA"/>
</dbReference>
<dbReference type="Proteomes" id="UP000268162">
    <property type="component" value="Unassembled WGS sequence"/>
</dbReference>
<feature type="region of interest" description="Disordered" evidence="1">
    <location>
        <begin position="124"/>
        <end position="149"/>
    </location>
</feature>
<gene>
    <name evidence="2" type="ORF">BJ085DRAFT_28700</name>
</gene>
<evidence type="ECO:0000313" key="3">
    <source>
        <dbReference type="Proteomes" id="UP000268162"/>
    </source>
</evidence>